<evidence type="ECO:0000313" key="11">
    <source>
        <dbReference type="Proteomes" id="UP001172673"/>
    </source>
</evidence>
<dbReference type="InterPro" id="IPR024671">
    <property type="entry name" value="Atg22-like"/>
</dbReference>
<feature type="transmembrane region" description="Helical" evidence="9">
    <location>
        <begin position="341"/>
        <end position="361"/>
    </location>
</feature>
<feature type="transmembrane region" description="Helical" evidence="9">
    <location>
        <begin position="308"/>
        <end position="329"/>
    </location>
</feature>
<evidence type="ECO:0000256" key="3">
    <source>
        <dbReference type="ARBA" id="ARBA00022448"/>
    </source>
</evidence>
<proteinExistence type="inferred from homology"/>
<comment type="subcellular location">
    <subcellularLocation>
        <location evidence="1 9">Vacuole membrane</location>
        <topology evidence="1 9">Multi-pass membrane protein</topology>
    </subcellularLocation>
</comment>
<comment type="caution">
    <text evidence="10">The sequence shown here is derived from an EMBL/GenBank/DDBJ whole genome shotgun (WGS) entry which is preliminary data.</text>
</comment>
<feature type="transmembrane region" description="Helical" evidence="9">
    <location>
        <begin position="246"/>
        <end position="265"/>
    </location>
</feature>
<dbReference type="InterPro" id="IPR036259">
    <property type="entry name" value="MFS_trans_sf"/>
</dbReference>
<feature type="transmembrane region" description="Helical" evidence="9">
    <location>
        <begin position="373"/>
        <end position="391"/>
    </location>
</feature>
<keyword evidence="3 9" id="KW-0813">Transport</keyword>
<keyword evidence="9" id="KW-0029">Amino-acid transport</keyword>
<organism evidence="10 11">
    <name type="scientific">Cladophialophora chaetospira</name>
    <dbReference type="NCBI Taxonomy" id="386627"/>
    <lineage>
        <taxon>Eukaryota</taxon>
        <taxon>Fungi</taxon>
        <taxon>Dikarya</taxon>
        <taxon>Ascomycota</taxon>
        <taxon>Pezizomycotina</taxon>
        <taxon>Eurotiomycetes</taxon>
        <taxon>Chaetothyriomycetidae</taxon>
        <taxon>Chaetothyriales</taxon>
        <taxon>Herpotrichiellaceae</taxon>
        <taxon>Cladophialophora</taxon>
    </lineage>
</organism>
<comment type="function">
    <text evidence="8 9">Vacuolar effluxer which mediate the efflux of amino acids resulting from autophagic degradation. The release of autophagic amino acids allows the maintenance of protein synthesis and viability during nitrogen starvation.</text>
</comment>
<dbReference type="GO" id="GO:0005774">
    <property type="term" value="C:vacuolar membrane"/>
    <property type="evidence" value="ECO:0007669"/>
    <property type="project" value="UniProtKB-SubCell"/>
</dbReference>
<keyword evidence="5 9" id="KW-1133">Transmembrane helix</keyword>
<feature type="transmembrane region" description="Helical" evidence="9">
    <location>
        <begin position="56"/>
        <end position="77"/>
    </location>
</feature>
<keyword evidence="4 9" id="KW-0812">Transmembrane</keyword>
<keyword evidence="7 9" id="KW-0472">Membrane</keyword>
<keyword evidence="9" id="KW-0926">Vacuole</keyword>
<gene>
    <name evidence="10" type="ORF">H2200_008987</name>
</gene>
<dbReference type="EMBL" id="JAPDRK010000013">
    <property type="protein sequence ID" value="KAJ9606976.1"/>
    <property type="molecule type" value="Genomic_DNA"/>
</dbReference>
<feature type="transmembrane region" description="Helical" evidence="9">
    <location>
        <begin position="277"/>
        <end position="296"/>
    </location>
</feature>
<feature type="transmembrane region" description="Helical" evidence="9">
    <location>
        <begin position="153"/>
        <end position="177"/>
    </location>
</feature>
<evidence type="ECO:0000256" key="8">
    <source>
        <dbReference type="ARBA" id="ARBA00024801"/>
    </source>
</evidence>
<evidence type="ECO:0000313" key="10">
    <source>
        <dbReference type="EMBL" id="KAJ9606976.1"/>
    </source>
</evidence>
<protein>
    <recommendedName>
        <fullName evidence="9">Autophagy-related protein</fullName>
    </recommendedName>
</protein>
<dbReference type="InterPro" id="IPR050495">
    <property type="entry name" value="ATG22/LtaA_families"/>
</dbReference>
<dbReference type="AlphaFoldDB" id="A0AA38X581"/>
<evidence type="ECO:0000256" key="5">
    <source>
        <dbReference type="ARBA" id="ARBA00022989"/>
    </source>
</evidence>
<name>A0AA38X581_9EURO</name>
<evidence type="ECO:0000256" key="7">
    <source>
        <dbReference type="ARBA" id="ARBA00023136"/>
    </source>
</evidence>
<evidence type="ECO:0000256" key="1">
    <source>
        <dbReference type="ARBA" id="ARBA00004128"/>
    </source>
</evidence>
<dbReference type="Pfam" id="PF11700">
    <property type="entry name" value="ATG22"/>
    <property type="match status" value="1"/>
</dbReference>
<sequence length="446" mass="50402">MTFGIGGFLMIFVTAYADFWKSKSLLVSIVIACYGAFTIPVYWLKDPTVNSFNSLIALYIVFGVFTFIEIALTNIYIPHCMRLAENKAVHERQENTVPDTGNEVIRDGKKQRYGFSMSVYGQLATSGSGSIMLAVVTILAGTLGGKFGQNAGLIVTTVFGFITVMGTVVCFLGLPVLPSKPLQRDSWKMAILELLVPFQELLLRKKNMLFLLAAYTIYTDTLFALASVTTQLFFTEIQPTTLEFSLYSMAGNLFSFAFTLAFFLFQSWARWNMEKWLIFGYALILVIPIWGCIGLADVNFGFKNRWEFYVQNLIFYLSGAIVNPTWRLLYSDLVPKGEEVMWFGMQVIVSCATTWVSYVATGPLQNATHNLRFPLIICLIFLMVPVVLEWCRASLGVFERDRLHWKQEEIGKERQERTFVADAAFYRTSSEKGVSTPTSEIQAQKE</sequence>
<feature type="transmembrane region" description="Helical" evidence="9">
    <location>
        <begin position="119"/>
        <end position="141"/>
    </location>
</feature>
<evidence type="ECO:0000256" key="9">
    <source>
        <dbReference type="RuleBase" id="RU363073"/>
    </source>
</evidence>
<keyword evidence="6 9" id="KW-0072">Autophagy</keyword>
<feature type="transmembrane region" description="Helical" evidence="9">
    <location>
        <begin position="209"/>
        <end position="234"/>
    </location>
</feature>
<dbReference type="Gene3D" id="1.20.1250.20">
    <property type="entry name" value="MFS general substrate transporter like domains"/>
    <property type="match status" value="1"/>
</dbReference>
<evidence type="ECO:0000256" key="6">
    <source>
        <dbReference type="ARBA" id="ARBA00023006"/>
    </source>
</evidence>
<reference evidence="10" key="1">
    <citation type="submission" date="2022-10" db="EMBL/GenBank/DDBJ databases">
        <title>Culturing micro-colonial fungi from biological soil crusts in the Mojave desert and describing Neophaeococcomyces mojavensis, and introducing the new genera and species Taxawa tesnikishii.</title>
        <authorList>
            <person name="Kurbessoian T."/>
            <person name="Stajich J.E."/>
        </authorList>
    </citation>
    <scope>NUCLEOTIDE SEQUENCE</scope>
    <source>
        <strain evidence="10">TK_41</strain>
    </source>
</reference>
<accession>A0AA38X581</accession>
<evidence type="ECO:0000256" key="2">
    <source>
        <dbReference type="ARBA" id="ARBA00006978"/>
    </source>
</evidence>
<dbReference type="PANTHER" id="PTHR23519:SF2">
    <property type="entry name" value="AUTOPHAGY-RELATED PROTEIN 22"/>
    <property type="match status" value="1"/>
</dbReference>
<evidence type="ECO:0000256" key="4">
    <source>
        <dbReference type="ARBA" id="ARBA00022692"/>
    </source>
</evidence>
<dbReference type="PANTHER" id="PTHR23519">
    <property type="entry name" value="AUTOPHAGY-RELATED PROTEIN 22"/>
    <property type="match status" value="1"/>
</dbReference>
<keyword evidence="11" id="KW-1185">Reference proteome</keyword>
<comment type="similarity">
    <text evidence="2 9">Belongs to the ATG22 family.</text>
</comment>
<dbReference type="SUPFAM" id="SSF103473">
    <property type="entry name" value="MFS general substrate transporter"/>
    <property type="match status" value="1"/>
</dbReference>
<dbReference type="GO" id="GO:0032974">
    <property type="term" value="P:amino acid transmembrane export from vacuole"/>
    <property type="evidence" value="ECO:0007669"/>
    <property type="project" value="TreeGrafter"/>
</dbReference>
<feature type="transmembrane region" description="Helical" evidence="9">
    <location>
        <begin position="25"/>
        <end position="44"/>
    </location>
</feature>
<dbReference type="GO" id="GO:0006914">
    <property type="term" value="P:autophagy"/>
    <property type="evidence" value="ECO:0007669"/>
    <property type="project" value="UniProtKB-KW"/>
</dbReference>
<dbReference type="Proteomes" id="UP001172673">
    <property type="component" value="Unassembled WGS sequence"/>
</dbReference>